<comment type="similarity">
    <text evidence="1 4">Belongs to the short-chain dehydrogenases/reductases (SDR) family.</text>
</comment>
<dbReference type="GO" id="GO:0016491">
    <property type="term" value="F:oxidoreductase activity"/>
    <property type="evidence" value="ECO:0007669"/>
    <property type="project" value="UniProtKB-KW"/>
</dbReference>
<evidence type="ECO:0000313" key="5">
    <source>
        <dbReference type="EMBL" id="KIX09222.1"/>
    </source>
</evidence>
<organism evidence="5 6">
    <name type="scientific">Rhinocladiella mackenziei CBS 650.93</name>
    <dbReference type="NCBI Taxonomy" id="1442369"/>
    <lineage>
        <taxon>Eukaryota</taxon>
        <taxon>Fungi</taxon>
        <taxon>Dikarya</taxon>
        <taxon>Ascomycota</taxon>
        <taxon>Pezizomycotina</taxon>
        <taxon>Eurotiomycetes</taxon>
        <taxon>Chaetothyriomycetidae</taxon>
        <taxon>Chaetothyriales</taxon>
        <taxon>Herpotrichiellaceae</taxon>
        <taxon>Rhinocladiella</taxon>
    </lineage>
</organism>
<reference evidence="5 6" key="1">
    <citation type="submission" date="2015-01" db="EMBL/GenBank/DDBJ databases">
        <title>The Genome Sequence of Rhinocladiella mackenzie CBS 650.93.</title>
        <authorList>
            <consortium name="The Broad Institute Genomics Platform"/>
            <person name="Cuomo C."/>
            <person name="de Hoog S."/>
            <person name="Gorbushina A."/>
            <person name="Stielow B."/>
            <person name="Teixiera M."/>
            <person name="Abouelleil A."/>
            <person name="Chapman S.B."/>
            <person name="Priest M."/>
            <person name="Young S.K."/>
            <person name="Wortman J."/>
            <person name="Nusbaum C."/>
            <person name="Birren B."/>
        </authorList>
    </citation>
    <scope>NUCLEOTIDE SEQUENCE [LARGE SCALE GENOMIC DNA]</scope>
    <source>
        <strain evidence="5 6">CBS 650.93</strain>
    </source>
</reference>
<dbReference type="Proteomes" id="UP000053617">
    <property type="component" value="Unassembled WGS sequence"/>
</dbReference>
<dbReference type="GeneID" id="25288372"/>
<dbReference type="OrthoDB" id="1274115at2759"/>
<dbReference type="HOGENOM" id="CLU_010194_2_9_1"/>
<keyword evidence="3" id="KW-0560">Oxidoreductase</keyword>
<dbReference type="RefSeq" id="XP_013276358.1">
    <property type="nucleotide sequence ID" value="XM_013420904.1"/>
</dbReference>
<protein>
    <submittedName>
        <fullName evidence="5">Uncharacterized protein</fullName>
    </submittedName>
</protein>
<dbReference type="Pfam" id="PF00106">
    <property type="entry name" value="adh_short"/>
    <property type="match status" value="1"/>
</dbReference>
<dbReference type="SUPFAM" id="SSF51735">
    <property type="entry name" value="NAD(P)-binding Rossmann-fold domains"/>
    <property type="match status" value="1"/>
</dbReference>
<dbReference type="PROSITE" id="PS00061">
    <property type="entry name" value="ADH_SHORT"/>
    <property type="match status" value="1"/>
</dbReference>
<gene>
    <name evidence="5" type="ORF">Z518_00301</name>
</gene>
<dbReference type="InterPro" id="IPR036291">
    <property type="entry name" value="NAD(P)-bd_dom_sf"/>
</dbReference>
<evidence type="ECO:0000256" key="1">
    <source>
        <dbReference type="ARBA" id="ARBA00006484"/>
    </source>
</evidence>
<evidence type="ECO:0000256" key="3">
    <source>
        <dbReference type="ARBA" id="ARBA00023002"/>
    </source>
</evidence>
<dbReference type="EMBL" id="KN847475">
    <property type="protein sequence ID" value="KIX09222.1"/>
    <property type="molecule type" value="Genomic_DNA"/>
</dbReference>
<evidence type="ECO:0000313" key="6">
    <source>
        <dbReference type="Proteomes" id="UP000053617"/>
    </source>
</evidence>
<accession>A0A0D2G3N7</accession>
<keyword evidence="6" id="KW-1185">Reference proteome</keyword>
<keyword evidence="2" id="KW-0521">NADP</keyword>
<name>A0A0D2G3N7_9EURO</name>
<dbReference type="PRINTS" id="PR00081">
    <property type="entry name" value="GDHRDH"/>
</dbReference>
<evidence type="ECO:0000256" key="2">
    <source>
        <dbReference type="ARBA" id="ARBA00022857"/>
    </source>
</evidence>
<dbReference type="InterPro" id="IPR051911">
    <property type="entry name" value="SDR_oxidoreductase"/>
</dbReference>
<dbReference type="PRINTS" id="PR00080">
    <property type="entry name" value="SDRFAMILY"/>
</dbReference>
<dbReference type="PANTHER" id="PTHR43976:SF16">
    <property type="entry name" value="SHORT-CHAIN DEHYDROGENASE_REDUCTASE FAMILY PROTEIN"/>
    <property type="match status" value="1"/>
</dbReference>
<dbReference type="STRING" id="1442369.A0A0D2G3N7"/>
<evidence type="ECO:0000256" key="4">
    <source>
        <dbReference type="RuleBase" id="RU000363"/>
    </source>
</evidence>
<dbReference type="VEuPathDB" id="FungiDB:Z518_00301"/>
<dbReference type="InterPro" id="IPR002347">
    <property type="entry name" value="SDR_fam"/>
</dbReference>
<dbReference type="Gene3D" id="3.40.50.720">
    <property type="entry name" value="NAD(P)-binding Rossmann-like Domain"/>
    <property type="match status" value="1"/>
</dbReference>
<dbReference type="PANTHER" id="PTHR43976">
    <property type="entry name" value="SHORT CHAIN DEHYDROGENASE"/>
    <property type="match status" value="1"/>
</dbReference>
<dbReference type="CDD" id="cd05374">
    <property type="entry name" value="17beta-HSD-like_SDR_c"/>
    <property type="match status" value="1"/>
</dbReference>
<dbReference type="AlphaFoldDB" id="A0A0D2G3N7"/>
<sequence length="285" mass="31298">MPRVWLISGANTGIGLEIALKALKEGDQVIAAVRSPEKIPDSIKGPSMSPVQFDLSWSQEAIHEFMTKAVSVFGRIDVLVNNAGYAYMGAIEEVSDEAVKRQYDINVFGILRTIRATLPHFRQQKSGLIMNFSSIGGFHGFAGNGIYCSTKFAIEGITEAIAQEVAPFGIEAVIVEPGYFRTNFLSAASAGQNLAPAIKAYENTPAGEARRAFAKYNLKQPGNPVLLADRTWEYAAKKGMFANRKQLLRLPLGSDTGAQMRAFIADLEETVREYKEVYESTDFKE</sequence>
<proteinExistence type="inferred from homology"/>
<dbReference type="InterPro" id="IPR020904">
    <property type="entry name" value="Sc_DH/Rdtase_CS"/>
</dbReference>